<dbReference type="Proteomes" id="UP000299102">
    <property type="component" value="Unassembled WGS sequence"/>
</dbReference>
<name>A0A4C1XQG1_EUMVA</name>
<keyword evidence="2" id="KW-1185">Reference proteome</keyword>
<evidence type="ECO:0000313" key="1">
    <source>
        <dbReference type="EMBL" id="GBP64814.1"/>
    </source>
</evidence>
<reference evidence="1 2" key="1">
    <citation type="journal article" date="2019" name="Commun. Biol.">
        <title>The bagworm genome reveals a unique fibroin gene that provides high tensile strength.</title>
        <authorList>
            <person name="Kono N."/>
            <person name="Nakamura H."/>
            <person name="Ohtoshi R."/>
            <person name="Tomita M."/>
            <person name="Numata K."/>
            <person name="Arakawa K."/>
        </authorList>
    </citation>
    <scope>NUCLEOTIDE SEQUENCE [LARGE SCALE GENOMIC DNA]</scope>
</reference>
<accession>A0A4C1XQG1</accession>
<evidence type="ECO:0000313" key="2">
    <source>
        <dbReference type="Proteomes" id="UP000299102"/>
    </source>
</evidence>
<organism evidence="1 2">
    <name type="scientific">Eumeta variegata</name>
    <name type="common">Bagworm moth</name>
    <name type="synonym">Eumeta japonica</name>
    <dbReference type="NCBI Taxonomy" id="151549"/>
    <lineage>
        <taxon>Eukaryota</taxon>
        <taxon>Metazoa</taxon>
        <taxon>Ecdysozoa</taxon>
        <taxon>Arthropoda</taxon>
        <taxon>Hexapoda</taxon>
        <taxon>Insecta</taxon>
        <taxon>Pterygota</taxon>
        <taxon>Neoptera</taxon>
        <taxon>Endopterygota</taxon>
        <taxon>Lepidoptera</taxon>
        <taxon>Glossata</taxon>
        <taxon>Ditrysia</taxon>
        <taxon>Tineoidea</taxon>
        <taxon>Psychidae</taxon>
        <taxon>Oiketicinae</taxon>
        <taxon>Eumeta</taxon>
    </lineage>
</organism>
<sequence>MIVIPFVISISSSLNFDSTTLDSAPSPVCNFDSAPARNSDLDGAVRSHDFLYSLNLELSALAQCKLGAVKDYHHQCGDSVRD</sequence>
<protein>
    <submittedName>
        <fullName evidence="1">Uncharacterized protein</fullName>
    </submittedName>
</protein>
<proteinExistence type="predicted"/>
<dbReference type="AlphaFoldDB" id="A0A4C1XQG1"/>
<dbReference type="EMBL" id="BGZK01000910">
    <property type="protein sequence ID" value="GBP64814.1"/>
    <property type="molecule type" value="Genomic_DNA"/>
</dbReference>
<gene>
    <name evidence="1" type="ORF">EVAR_50330_1</name>
</gene>
<comment type="caution">
    <text evidence="1">The sequence shown here is derived from an EMBL/GenBank/DDBJ whole genome shotgun (WGS) entry which is preliminary data.</text>
</comment>